<feature type="domain" description="RNA polymerase Rpb2" evidence="11">
    <location>
        <begin position="147"/>
        <end position="285"/>
    </location>
</feature>
<dbReference type="InterPro" id="IPR042107">
    <property type="entry name" value="DNA-dir_RNA_pol_bsu_ext_1_sf"/>
</dbReference>
<comment type="subunit">
    <text evidence="6 8">The RNAP catalytic core consists of 2 alpha, 1 beta, 1 beta' and 1 omega subunit. When a sigma factor is associated with the core the holoenzyme is formed, which can initiate transcription.</text>
</comment>
<comment type="similarity">
    <text evidence="6 7">Belongs to the RNA polymerase beta chain family.</text>
</comment>
<evidence type="ECO:0000256" key="8">
    <source>
        <dbReference type="RuleBase" id="RU363031"/>
    </source>
</evidence>
<dbReference type="Proteomes" id="UP000294678">
    <property type="component" value="Unassembled WGS sequence"/>
</dbReference>
<dbReference type="Gene3D" id="2.40.270.10">
    <property type="entry name" value="DNA-directed RNA polymerase, subunit 2, domain 6"/>
    <property type="match status" value="1"/>
</dbReference>
<dbReference type="Gene3D" id="3.90.1800.10">
    <property type="entry name" value="RNA polymerase alpha subunit dimerisation domain"/>
    <property type="match status" value="1"/>
</dbReference>
<keyword evidence="1 6" id="KW-0240">DNA-directed RNA polymerase</keyword>
<evidence type="ECO:0000256" key="6">
    <source>
        <dbReference type="HAMAP-Rule" id="MF_01321"/>
    </source>
</evidence>
<name>A0AA46I5C1_9FUSO</name>
<proteinExistence type="inferred from homology"/>
<evidence type="ECO:0000256" key="3">
    <source>
        <dbReference type="ARBA" id="ARBA00022695"/>
    </source>
</evidence>
<dbReference type="InterPro" id="IPR037033">
    <property type="entry name" value="DNA-dir_RNAP_su2_hyb_sf"/>
</dbReference>
<gene>
    <name evidence="6" type="primary">rpoB</name>
    <name evidence="15" type="ORF">EV215_1926</name>
</gene>
<dbReference type="Gene3D" id="2.30.150.10">
    <property type="entry name" value="DNA-directed RNA polymerase, beta subunit, external 1 domain"/>
    <property type="match status" value="1"/>
</dbReference>
<comment type="function">
    <text evidence="6 8">DNA-dependent RNA polymerase catalyzes the transcription of DNA into RNA using the four ribonucleoside triphosphates as substrates.</text>
</comment>
<dbReference type="Pfam" id="PF00562">
    <property type="entry name" value="RNA_pol_Rpb2_6"/>
    <property type="match status" value="1"/>
</dbReference>
<sequence>MSKLIERLNFGRIKERGEMPHFLEFQLSSYEDFIQAKKAPNNRENKGLEQAFREMFPIESSNGDIKLEYMWYELHENEFPLNDELECKKRGKTYSASLKVKLRLVNKKAGDEIQESLVYFGEIPLMTERATFIINGAERVVVSQLHRSPGVSFNKEMNIQTGKDLFVGKIIPYKGTWLEFETDKNDFLNVKIDRKKKVLATVFLKAVEFFNTNTEILEEFFETKSLSLKEYIAKYDSREELLEVLRTKLEGSFLKEEIYDEETGEVILESEKVIDEETVNKLINLGIDEILFWEVKPEDKVLANSIIHDNSKNSDEAVLEVFRKLRPGDLVTVDSARSLIRQMFFNPQRYDLAVVGRYKMNKRLKLNLPEKQVLLTKDDVVTTVNYLKKLINGTGNTDDIDNLSNRRVRGVGELLLMQIRSGMAKMTKMIKEKMTVQEAASLTPQSLLNTRPLNALILDFFGSGQLSQFMDQSNPLAELTHKRRISALGPGGLSRERAGFEVRDVHDSHYGRICPIETPEGPNIGLIGSLATYAKVNKYGFVETPFVKVENGKALFDEIVYLAADEEEGLFIAQADTKVDENGMLEKEAVCRYGHEITHVPREKVNYLDVSPKQVVSVSAGLIPFLEHDDANRALMGSNMQRQAVPLLRTEAPYIGTGMERKVAVDSGAVVTSKVKGKVVAVDAKKVVIEDEKGKEHTYRLLNFERSNQAMCLHQKPLVDLGEEVNVGTILADGPATQGGDLALGRNILLAFMPWEGYNFEDAILISDRLRKEDVFTSIHIDEYETEARSTKLGDEEITREIPNVSEEALRNLDENGVIRVGAEVGPGDILVGKTTPKGETEPPAEEKLLRAIFGEKARDVRDTSLRMPHGSKGTVVEVLELSRENGDELKAGVNKVIRIFVAEKRKINVGDKMSGRHGNKGVVSRVLPAEDMPFLEDGTHLDILLNPLGVPSRMNIGQVLEVHLGLAMGNLNGGTHIATPVFDGASEEQIKDYLEKAGFNRNGKVTLYDGRTGEKFDNPVTVGRMYMLKLHHLVEDKMHARAIGPYSLVTQQPLGGKAQFGGQRLGEMEVWALEAYGASNILQEMLTVKSDDVVGRTKTYEAIVKGEEMPDPDIPESFRVLLKEFQSLALDVELFTDDGDVIDIDRESLKEDEITEFSLADLKKNEK</sequence>
<dbReference type="InterPro" id="IPR007120">
    <property type="entry name" value="DNA-dir_RNAP_su2_dom"/>
</dbReference>
<dbReference type="GO" id="GO:0000428">
    <property type="term" value="C:DNA-directed RNA polymerase complex"/>
    <property type="evidence" value="ECO:0007669"/>
    <property type="project" value="UniProtKB-KW"/>
</dbReference>
<dbReference type="Pfam" id="PF04565">
    <property type="entry name" value="RNA_pol_Rpb2_3"/>
    <property type="match status" value="1"/>
</dbReference>
<dbReference type="InterPro" id="IPR019462">
    <property type="entry name" value="DNA-dir_RNA_pol_bsu_external_1"/>
</dbReference>
<evidence type="ECO:0000313" key="16">
    <source>
        <dbReference type="Proteomes" id="UP000294678"/>
    </source>
</evidence>
<reference evidence="15 16" key="1">
    <citation type="submission" date="2019-03" db="EMBL/GenBank/DDBJ databases">
        <title>Genomic Encyclopedia of Type Strains, Phase IV (KMG-IV): sequencing the most valuable type-strain genomes for metagenomic binning, comparative biology and taxonomic classification.</title>
        <authorList>
            <person name="Goeker M."/>
        </authorList>
    </citation>
    <scope>NUCLEOTIDE SEQUENCE [LARGE SCALE GENOMIC DNA]</scope>
    <source>
        <strain evidence="15 16">DSM 100055</strain>
    </source>
</reference>
<protein>
    <recommendedName>
        <fullName evidence="6 8">DNA-directed RNA polymerase subunit beta</fullName>
        <shortName evidence="6">RNAP subunit beta</shortName>
        <ecNumber evidence="6 8">2.7.7.6</ecNumber>
    </recommendedName>
    <alternativeName>
        <fullName evidence="6">RNA polymerase subunit beta</fullName>
    </alternativeName>
    <alternativeName>
        <fullName evidence="6">Transcriptase subunit beta</fullName>
    </alternativeName>
</protein>
<dbReference type="GO" id="GO:0032549">
    <property type="term" value="F:ribonucleoside binding"/>
    <property type="evidence" value="ECO:0007669"/>
    <property type="project" value="InterPro"/>
</dbReference>
<feature type="domain" description="RNA polymerase Rpb2" evidence="10">
    <location>
        <begin position="1062"/>
        <end position="1137"/>
    </location>
</feature>
<evidence type="ECO:0000259" key="11">
    <source>
        <dbReference type="Pfam" id="PF04561"/>
    </source>
</evidence>
<dbReference type="HAMAP" id="MF_01321">
    <property type="entry name" value="RNApol_bact_RpoB"/>
    <property type="match status" value="1"/>
</dbReference>
<dbReference type="Gene3D" id="3.90.1100.10">
    <property type="match status" value="2"/>
</dbReference>
<dbReference type="InterPro" id="IPR007642">
    <property type="entry name" value="RNA_pol_Rpb2_2"/>
</dbReference>
<dbReference type="GO" id="GO:0006351">
    <property type="term" value="P:DNA-templated transcription"/>
    <property type="evidence" value="ECO:0007669"/>
    <property type="project" value="UniProtKB-UniRule"/>
</dbReference>
<dbReference type="Gene3D" id="2.40.50.150">
    <property type="match status" value="1"/>
</dbReference>
<dbReference type="PANTHER" id="PTHR20856">
    <property type="entry name" value="DNA-DIRECTED RNA POLYMERASE I SUBUNIT 2"/>
    <property type="match status" value="1"/>
</dbReference>
<feature type="domain" description="RNA polymerase Rpb2" evidence="13">
    <location>
        <begin position="468"/>
        <end position="536"/>
    </location>
</feature>
<comment type="catalytic activity">
    <reaction evidence="5 6 8">
        <text>RNA(n) + a ribonucleoside 5'-triphosphate = RNA(n+1) + diphosphate</text>
        <dbReference type="Rhea" id="RHEA:21248"/>
        <dbReference type="Rhea" id="RHEA-COMP:14527"/>
        <dbReference type="Rhea" id="RHEA-COMP:17342"/>
        <dbReference type="ChEBI" id="CHEBI:33019"/>
        <dbReference type="ChEBI" id="CHEBI:61557"/>
        <dbReference type="ChEBI" id="CHEBI:140395"/>
        <dbReference type="EC" id="2.7.7.6"/>
    </reaction>
</comment>
<feature type="domain" description="DNA-directed RNA polymerase beta subunit external 1" evidence="14">
    <location>
        <begin position="547"/>
        <end position="611"/>
    </location>
</feature>
<dbReference type="GO" id="GO:0003899">
    <property type="term" value="F:DNA-directed RNA polymerase activity"/>
    <property type="evidence" value="ECO:0007669"/>
    <property type="project" value="UniProtKB-UniRule"/>
</dbReference>
<dbReference type="InterPro" id="IPR007645">
    <property type="entry name" value="RNA_pol_Rpb2_3"/>
</dbReference>
<evidence type="ECO:0000256" key="5">
    <source>
        <dbReference type="ARBA" id="ARBA00048552"/>
    </source>
</evidence>
<evidence type="ECO:0000256" key="7">
    <source>
        <dbReference type="RuleBase" id="RU000434"/>
    </source>
</evidence>
<keyword evidence="16" id="KW-1185">Reference proteome</keyword>
<evidence type="ECO:0000259" key="10">
    <source>
        <dbReference type="Pfam" id="PF04560"/>
    </source>
</evidence>
<dbReference type="InterPro" id="IPR037034">
    <property type="entry name" value="RNA_pol_Rpb2_2_sf"/>
</dbReference>
<accession>A0AA46I5C1</accession>
<feature type="domain" description="RNA polymerase beta subunit protrusion" evidence="12">
    <location>
        <begin position="24"/>
        <end position="453"/>
    </location>
</feature>
<keyword evidence="3 6" id="KW-0548">Nucleotidyltransferase</keyword>
<comment type="caution">
    <text evidence="15">The sequence shown here is derived from an EMBL/GenBank/DDBJ whole genome shotgun (WGS) entry which is preliminary data.</text>
</comment>
<dbReference type="InterPro" id="IPR007121">
    <property type="entry name" value="RNA_pol_bsu_CS"/>
</dbReference>
<dbReference type="InterPro" id="IPR014724">
    <property type="entry name" value="RNA_pol_RPB2_OB-fold"/>
</dbReference>
<dbReference type="EMBL" id="SOBG01000009">
    <property type="protein sequence ID" value="TDT67920.1"/>
    <property type="molecule type" value="Genomic_DNA"/>
</dbReference>
<evidence type="ECO:0000259" key="9">
    <source>
        <dbReference type="Pfam" id="PF00562"/>
    </source>
</evidence>
<dbReference type="Pfam" id="PF04563">
    <property type="entry name" value="RNA_pol_Rpb2_1"/>
    <property type="match status" value="1"/>
</dbReference>
<dbReference type="Gene3D" id="2.40.50.100">
    <property type="match status" value="1"/>
</dbReference>
<dbReference type="Pfam" id="PF04561">
    <property type="entry name" value="RNA_pol_Rpb2_2"/>
    <property type="match status" value="2"/>
</dbReference>
<dbReference type="AlphaFoldDB" id="A0AA46I5C1"/>
<dbReference type="NCBIfam" id="TIGR02013">
    <property type="entry name" value="rpoB"/>
    <property type="match status" value="1"/>
</dbReference>
<dbReference type="Pfam" id="PF04560">
    <property type="entry name" value="RNA_pol_Rpb2_7"/>
    <property type="match status" value="1"/>
</dbReference>
<dbReference type="EC" id="2.7.7.6" evidence="6 8"/>
<keyword evidence="2 6" id="KW-0808">Transferase</keyword>
<evidence type="ECO:0000259" key="14">
    <source>
        <dbReference type="Pfam" id="PF10385"/>
    </source>
</evidence>
<organism evidence="15 16">
    <name type="scientific">Hypnocyclicus thermotrophus</name>
    <dbReference type="NCBI Taxonomy" id="1627895"/>
    <lineage>
        <taxon>Bacteria</taxon>
        <taxon>Fusobacteriati</taxon>
        <taxon>Fusobacteriota</taxon>
        <taxon>Fusobacteriia</taxon>
        <taxon>Fusobacteriales</taxon>
        <taxon>Fusobacteriaceae</taxon>
        <taxon>Hypnocyclicus</taxon>
    </lineage>
</organism>
<dbReference type="FunFam" id="3.90.1800.10:FF:000001">
    <property type="entry name" value="DNA-directed RNA polymerase subunit beta"/>
    <property type="match status" value="1"/>
</dbReference>
<dbReference type="Gene3D" id="3.90.1110.10">
    <property type="entry name" value="RNA polymerase Rpb2, domain 2"/>
    <property type="match status" value="1"/>
</dbReference>
<dbReference type="InterPro" id="IPR015712">
    <property type="entry name" value="DNA-dir_RNA_pol_su2"/>
</dbReference>
<dbReference type="Pfam" id="PF10385">
    <property type="entry name" value="RNA_pol_Rpb2_45"/>
    <property type="match status" value="1"/>
</dbReference>
<evidence type="ECO:0000256" key="2">
    <source>
        <dbReference type="ARBA" id="ARBA00022679"/>
    </source>
</evidence>
<dbReference type="InterPro" id="IPR010243">
    <property type="entry name" value="RNA_pol_bsu_bac"/>
</dbReference>
<evidence type="ECO:0000259" key="13">
    <source>
        <dbReference type="Pfam" id="PF04565"/>
    </source>
</evidence>
<evidence type="ECO:0000259" key="12">
    <source>
        <dbReference type="Pfam" id="PF04563"/>
    </source>
</evidence>
<dbReference type="NCBIfam" id="NF001616">
    <property type="entry name" value="PRK00405.1"/>
    <property type="match status" value="1"/>
</dbReference>
<feature type="domain" description="RNA polymerase Rpb2" evidence="11">
    <location>
        <begin position="310"/>
        <end position="409"/>
    </location>
</feature>
<dbReference type="PROSITE" id="PS01166">
    <property type="entry name" value="RNA_POL_BETA"/>
    <property type="match status" value="1"/>
</dbReference>
<evidence type="ECO:0000256" key="4">
    <source>
        <dbReference type="ARBA" id="ARBA00023163"/>
    </source>
</evidence>
<dbReference type="GO" id="GO:0003677">
    <property type="term" value="F:DNA binding"/>
    <property type="evidence" value="ECO:0007669"/>
    <property type="project" value="UniProtKB-UniRule"/>
</dbReference>
<dbReference type="RefSeq" id="WP_134113784.1">
    <property type="nucleotide sequence ID" value="NZ_SOBG01000009.1"/>
</dbReference>
<evidence type="ECO:0000313" key="15">
    <source>
        <dbReference type="EMBL" id="TDT67920.1"/>
    </source>
</evidence>
<dbReference type="SUPFAM" id="SSF64484">
    <property type="entry name" value="beta and beta-prime subunits of DNA dependent RNA-polymerase"/>
    <property type="match status" value="1"/>
</dbReference>
<dbReference type="InterPro" id="IPR007644">
    <property type="entry name" value="RNA_pol_bsu_protrusion"/>
</dbReference>
<dbReference type="CDD" id="cd00653">
    <property type="entry name" value="RNA_pol_B_RPB2"/>
    <property type="match status" value="1"/>
</dbReference>
<dbReference type="InterPro" id="IPR007641">
    <property type="entry name" value="RNA_pol_Rpb2_7"/>
</dbReference>
<evidence type="ECO:0000256" key="1">
    <source>
        <dbReference type="ARBA" id="ARBA00022478"/>
    </source>
</evidence>
<keyword evidence="4 6" id="KW-0804">Transcription</keyword>
<feature type="domain" description="DNA-directed RNA polymerase subunit 2 hybrid-binding" evidence="9">
    <location>
        <begin position="673"/>
        <end position="1060"/>
    </location>
</feature>